<sequence>MGSSPQRQRSEGEPVSEEDLTAAGDLAFEFVKAAASGDAEGACALALDPTTGSGMSGSSAESCVAGYEESAEEEGTAFDPSIADALDRSMVETSDNGDGTVAVSFMGEDAGISMVQGDDGKWYVNSAELI</sequence>
<reference evidence="2" key="1">
    <citation type="journal article" date="2021" name="PeerJ">
        <title>Extensive microbial diversity within the chicken gut microbiome revealed by metagenomics and culture.</title>
        <authorList>
            <person name="Gilroy R."/>
            <person name="Ravi A."/>
            <person name="Getino M."/>
            <person name="Pursley I."/>
            <person name="Horton D.L."/>
            <person name="Alikhan N.F."/>
            <person name="Baker D."/>
            <person name="Gharbi K."/>
            <person name="Hall N."/>
            <person name="Watson M."/>
            <person name="Adriaenssens E.M."/>
            <person name="Foster-Nyarko E."/>
            <person name="Jarju S."/>
            <person name="Secka A."/>
            <person name="Antonio M."/>
            <person name="Oren A."/>
            <person name="Chaudhuri R.R."/>
            <person name="La Ragione R."/>
            <person name="Hildebrand F."/>
            <person name="Pallen M.J."/>
        </authorList>
    </citation>
    <scope>NUCLEOTIDE SEQUENCE</scope>
    <source>
        <strain evidence="2">1647</strain>
    </source>
</reference>
<comment type="caution">
    <text evidence="2">The sequence shown here is derived from an EMBL/GenBank/DDBJ whole genome shotgun (WGS) entry which is preliminary data.</text>
</comment>
<feature type="compositionally biased region" description="Polar residues" evidence="1">
    <location>
        <begin position="50"/>
        <end position="61"/>
    </location>
</feature>
<evidence type="ECO:0000256" key="1">
    <source>
        <dbReference type="SAM" id="MobiDB-lite"/>
    </source>
</evidence>
<evidence type="ECO:0000313" key="2">
    <source>
        <dbReference type="EMBL" id="HJF49989.1"/>
    </source>
</evidence>
<name>A0A921KQR3_9MICO</name>
<dbReference type="Proteomes" id="UP000775129">
    <property type="component" value="Unassembled WGS sequence"/>
</dbReference>
<accession>A0A921KQR3</accession>
<gene>
    <name evidence="2" type="ORF">K8W24_09365</name>
</gene>
<reference evidence="2" key="2">
    <citation type="submission" date="2021-09" db="EMBL/GenBank/DDBJ databases">
        <authorList>
            <person name="Gilroy R."/>
        </authorList>
    </citation>
    <scope>NUCLEOTIDE SEQUENCE</scope>
    <source>
        <strain evidence="2">1647</strain>
    </source>
</reference>
<dbReference type="EMBL" id="DYWO01000275">
    <property type="protein sequence ID" value="HJF49989.1"/>
    <property type="molecule type" value="Genomic_DNA"/>
</dbReference>
<evidence type="ECO:0000313" key="3">
    <source>
        <dbReference type="Proteomes" id="UP000775129"/>
    </source>
</evidence>
<feature type="region of interest" description="Disordered" evidence="1">
    <location>
        <begin position="50"/>
        <end position="79"/>
    </location>
</feature>
<proteinExistence type="predicted"/>
<protein>
    <submittedName>
        <fullName evidence="2">Uncharacterized protein</fullName>
    </submittedName>
</protein>
<dbReference type="AlphaFoldDB" id="A0A921KQR3"/>
<feature type="region of interest" description="Disordered" evidence="1">
    <location>
        <begin position="1"/>
        <end position="21"/>
    </location>
</feature>
<organism evidence="2 3">
    <name type="scientific">Brachybacterium paraconglomeratum</name>
    <dbReference type="NCBI Taxonomy" id="173362"/>
    <lineage>
        <taxon>Bacteria</taxon>
        <taxon>Bacillati</taxon>
        <taxon>Actinomycetota</taxon>
        <taxon>Actinomycetes</taxon>
        <taxon>Micrococcales</taxon>
        <taxon>Dermabacteraceae</taxon>
        <taxon>Brachybacterium</taxon>
    </lineage>
</organism>